<dbReference type="AlphaFoldDB" id="A0A840WHF4"/>
<dbReference type="EC" id="2.7.13.3" evidence="4"/>
<dbReference type="SMART" id="SM00387">
    <property type="entry name" value="HATPase_c"/>
    <property type="match status" value="1"/>
</dbReference>
<proteinExistence type="predicted"/>
<dbReference type="GO" id="GO:0005737">
    <property type="term" value="C:cytoplasm"/>
    <property type="evidence" value="ECO:0007669"/>
    <property type="project" value="UniProtKB-SubCell"/>
</dbReference>
<dbReference type="PIRSF" id="PIRSF037434">
    <property type="entry name" value="STHK_ChrS"/>
    <property type="match status" value="1"/>
</dbReference>
<feature type="domain" description="Histidine kinase" evidence="19">
    <location>
        <begin position="345"/>
        <end position="432"/>
    </location>
</feature>
<dbReference type="GO" id="GO:0046872">
    <property type="term" value="F:metal ion binding"/>
    <property type="evidence" value="ECO:0007669"/>
    <property type="project" value="UniProtKB-KW"/>
</dbReference>
<feature type="transmembrane region" description="Helical" evidence="18">
    <location>
        <begin position="133"/>
        <end position="166"/>
    </location>
</feature>
<dbReference type="InterPro" id="IPR036890">
    <property type="entry name" value="HATPase_C_sf"/>
</dbReference>
<evidence type="ECO:0000256" key="18">
    <source>
        <dbReference type="SAM" id="Phobius"/>
    </source>
</evidence>
<evidence type="ECO:0000256" key="5">
    <source>
        <dbReference type="ARBA" id="ARBA00017322"/>
    </source>
</evidence>
<evidence type="ECO:0000256" key="4">
    <source>
        <dbReference type="ARBA" id="ARBA00012438"/>
    </source>
</evidence>
<dbReference type="GO" id="GO:0016020">
    <property type="term" value="C:membrane"/>
    <property type="evidence" value="ECO:0007669"/>
    <property type="project" value="InterPro"/>
</dbReference>
<evidence type="ECO:0000256" key="12">
    <source>
        <dbReference type="ARBA" id="ARBA00023012"/>
    </source>
</evidence>
<evidence type="ECO:0000256" key="2">
    <source>
        <dbReference type="ARBA" id="ARBA00001966"/>
    </source>
</evidence>
<comment type="function">
    <text evidence="14">Member of the two-component regulatory system NreB/NreC involved in the control of dissimilatory nitrate/nitrite reduction in response to oxygen. NreB functions as a direct oxygen sensor histidine kinase which is autophosphorylated, in the absence of oxygen, probably at the conserved histidine residue, and transfers its phosphate group probably to a conserved aspartate residue of NreC. NreB/NreC activates the expression of the nitrate (narGHJI) and nitrite (nir) reductase operons, as well as the putative nitrate transporter gene narT.</text>
</comment>
<comment type="cofactor">
    <cofactor evidence="2">
        <name>[4Fe-4S] cluster</name>
        <dbReference type="ChEBI" id="CHEBI:49883"/>
    </cofactor>
</comment>
<reference evidence="20 21" key="1">
    <citation type="submission" date="2020-08" db="EMBL/GenBank/DDBJ databases">
        <title>Sequencing the genomes of 1000 actinobacteria strains.</title>
        <authorList>
            <person name="Klenk H.-P."/>
        </authorList>
    </citation>
    <scope>NUCLEOTIDE SEQUENCE [LARGE SCALE GENOMIC DNA]</scope>
    <source>
        <strain evidence="20 21">DSM 44598</strain>
    </source>
</reference>
<comment type="subcellular location">
    <subcellularLocation>
        <location evidence="3">Cytoplasm</location>
    </subcellularLocation>
</comment>
<keyword evidence="9" id="KW-0479">Metal-binding</keyword>
<dbReference type="PROSITE" id="PS50109">
    <property type="entry name" value="HIS_KIN"/>
    <property type="match status" value="1"/>
</dbReference>
<keyword evidence="10 20" id="KW-0418">Kinase</keyword>
<dbReference type="InterPro" id="IPR003594">
    <property type="entry name" value="HATPase_dom"/>
</dbReference>
<keyword evidence="11" id="KW-0408">Iron</keyword>
<dbReference type="GO" id="GO:0046983">
    <property type="term" value="F:protein dimerization activity"/>
    <property type="evidence" value="ECO:0007669"/>
    <property type="project" value="InterPro"/>
</dbReference>
<evidence type="ECO:0000256" key="9">
    <source>
        <dbReference type="ARBA" id="ARBA00022723"/>
    </source>
</evidence>
<protein>
    <recommendedName>
        <fullName evidence="5">Oxygen sensor histidine kinase NreB</fullName>
        <ecNumber evidence="4">2.7.13.3</ecNumber>
    </recommendedName>
    <alternativeName>
        <fullName evidence="15">Nitrogen regulation protein B</fullName>
    </alternativeName>
</protein>
<dbReference type="GO" id="GO:0000155">
    <property type="term" value="F:phosphorelay sensor kinase activity"/>
    <property type="evidence" value="ECO:0007669"/>
    <property type="project" value="InterPro"/>
</dbReference>
<evidence type="ECO:0000256" key="17">
    <source>
        <dbReference type="SAM" id="MobiDB-lite"/>
    </source>
</evidence>
<dbReference type="Pfam" id="PF07730">
    <property type="entry name" value="HisKA_3"/>
    <property type="match status" value="1"/>
</dbReference>
<dbReference type="PRINTS" id="PR00344">
    <property type="entry name" value="BCTRLSENSOR"/>
</dbReference>
<keyword evidence="13" id="KW-0411">Iron-sulfur</keyword>
<dbReference type="Proteomes" id="UP000579647">
    <property type="component" value="Unassembled WGS sequence"/>
</dbReference>
<keyword evidence="12" id="KW-0902">Two-component regulatory system</keyword>
<dbReference type="InterPro" id="IPR011712">
    <property type="entry name" value="Sig_transdc_His_kin_sub3_dim/P"/>
</dbReference>
<comment type="catalytic activity">
    <reaction evidence="1">
        <text>ATP + protein L-histidine = ADP + protein N-phospho-L-histidine.</text>
        <dbReference type="EC" id="2.7.13.3"/>
    </reaction>
</comment>
<feature type="transmembrane region" description="Helical" evidence="18">
    <location>
        <begin position="107"/>
        <end position="127"/>
    </location>
</feature>
<feature type="transmembrane region" description="Helical" evidence="18">
    <location>
        <begin position="76"/>
        <end position="95"/>
    </location>
</feature>
<evidence type="ECO:0000259" key="19">
    <source>
        <dbReference type="PROSITE" id="PS50109"/>
    </source>
</evidence>
<dbReference type="Gene3D" id="1.20.5.1930">
    <property type="match status" value="1"/>
</dbReference>
<dbReference type="InterPro" id="IPR050482">
    <property type="entry name" value="Sensor_HK_TwoCompSys"/>
</dbReference>
<dbReference type="GO" id="GO:0051539">
    <property type="term" value="F:4 iron, 4 sulfur cluster binding"/>
    <property type="evidence" value="ECO:0007669"/>
    <property type="project" value="UniProtKB-KW"/>
</dbReference>
<dbReference type="InterPro" id="IPR017205">
    <property type="entry name" value="Sig_transdc_His_kinase_ChrS"/>
</dbReference>
<evidence type="ECO:0000256" key="15">
    <source>
        <dbReference type="ARBA" id="ARBA00030800"/>
    </source>
</evidence>
<name>A0A840WHF4_9ACTN</name>
<dbReference type="RefSeq" id="WP_184370425.1">
    <property type="nucleotide sequence ID" value="NZ_BAAAKM010000067.1"/>
</dbReference>
<dbReference type="PANTHER" id="PTHR24421:SF62">
    <property type="entry name" value="SENSORY TRANSDUCTION HISTIDINE KINASE"/>
    <property type="match status" value="1"/>
</dbReference>
<dbReference type="InterPro" id="IPR005467">
    <property type="entry name" value="His_kinase_dom"/>
</dbReference>
<keyword evidence="18" id="KW-0472">Membrane</keyword>
<dbReference type="CDD" id="cd16917">
    <property type="entry name" value="HATPase_UhpB-NarQ-NarX-like"/>
    <property type="match status" value="1"/>
</dbReference>
<sequence length="435" mass="46307">MTAMTNRAPDTGTAPEPAPGGEDRSAPEPAGPPTDLSASAASARHAFDVGIWWDVYFTFAMCGLIVVALLTGPPEWRLTTAALIASVIAVYYGVARSYVKTDGKRPGWASPLVLALLLLAPVLPAVVMNPTLTFVLVAFGPLAFMSLGSPLAVSAMGTILLLPGLIQGFLGNREWSDVGLNFLFNGVILGCALWFGTWFEKIVVQSVERYELIEKLRRSQEEAARLSEQAGALAERERLAREMHDTLAQGFTSIITLTQAVESELDSDPATARRHLALMRETAAENLAEARAMVAARQAVPVVSGDLDGALTRISERLGQELGIEVTATVTGTPEELPNDLRVCLLRTAQEALANIRKHADASRARVTLAYTDVGVALTVADDGRGFDSSVPSDGNGLANMRHRAESVGGLLDLESSPGLGSTIRLTIPHDDADE</sequence>
<keyword evidence="18" id="KW-0812">Transmembrane</keyword>
<dbReference type="Pfam" id="PF02518">
    <property type="entry name" value="HATPase_c"/>
    <property type="match status" value="1"/>
</dbReference>
<keyword evidence="6" id="KW-0004">4Fe-4S</keyword>
<accession>A0A840WHF4</accession>
<evidence type="ECO:0000256" key="10">
    <source>
        <dbReference type="ARBA" id="ARBA00022777"/>
    </source>
</evidence>
<feature type="transmembrane region" description="Helical" evidence="18">
    <location>
        <begin position="178"/>
        <end position="199"/>
    </location>
</feature>
<evidence type="ECO:0000256" key="8">
    <source>
        <dbReference type="ARBA" id="ARBA00022679"/>
    </source>
</evidence>
<keyword evidence="21" id="KW-1185">Reference proteome</keyword>
<evidence type="ECO:0000256" key="1">
    <source>
        <dbReference type="ARBA" id="ARBA00000085"/>
    </source>
</evidence>
<dbReference type="EMBL" id="JACHDO010000001">
    <property type="protein sequence ID" value="MBB5495484.1"/>
    <property type="molecule type" value="Genomic_DNA"/>
</dbReference>
<evidence type="ECO:0000256" key="7">
    <source>
        <dbReference type="ARBA" id="ARBA00022490"/>
    </source>
</evidence>
<evidence type="ECO:0000256" key="6">
    <source>
        <dbReference type="ARBA" id="ARBA00022485"/>
    </source>
</evidence>
<evidence type="ECO:0000313" key="20">
    <source>
        <dbReference type="EMBL" id="MBB5495484.1"/>
    </source>
</evidence>
<feature type="transmembrane region" description="Helical" evidence="18">
    <location>
        <begin position="51"/>
        <end position="70"/>
    </location>
</feature>
<gene>
    <name evidence="20" type="ORF">HNR07_006621</name>
</gene>
<organism evidence="20 21">
    <name type="scientific">Nocardiopsis metallicus</name>
    <dbReference type="NCBI Taxonomy" id="179819"/>
    <lineage>
        <taxon>Bacteria</taxon>
        <taxon>Bacillati</taxon>
        <taxon>Actinomycetota</taxon>
        <taxon>Actinomycetes</taxon>
        <taxon>Streptosporangiales</taxon>
        <taxon>Nocardiopsidaceae</taxon>
        <taxon>Nocardiopsis</taxon>
    </lineage>
</organism>
<evidence type="ECO:0000313" key="21">
    <source>
        <dbReference type="Proteomes" id="UP000579647"/>
    </source>
</evidence>
<keyword evidence="16" id="KW-0175">Coiled coil</keyword>
<keyword evidence="7" id="KW-0963">Cytoplasm</keyword>
<comment type="caution">
    <text evidence="20">The sequence shown here is derived from an EMBL/GenBank/DDBJ whole genome shotgun (WGS) entry which is preliminary data.</text>
</comment>
<evidence type="ECO:0000256" key="11">
    <source>
        <dbReference type="ARBA" id="ARBA00023004"/>
    </source>
</evidence>
<evidence type="ECO:0000256" key="13">
    <source>
        <dbReference type="ARBA" id="ARBA00023014"/>
    </source>
</evidence>
<dbReference type="InterPro" id="IPR004358">
    <property type="entry name" value="Sig_transdc_His_kin-like_C"/>
</dbReference>
<dbReference type="Gene3D" id="3.30.565.10">
    <property type="entry name" value="Histidine kinase-like ATPase, C-terminal domain"/>
    <property type="match status" value="1"/>
</dbReference>
<feature type="region of interest" description="Disordered" evidence="17">
    <location>
        <begin position="1"/>
        <end position="37"/>
    </location>
</feature>
<keyword evidence="8" id="KW-0808">Transferase</keyword>
<dbReference type="SUPFAM" id="SSF55874">
    <property type="entry name" value="ATPase domain of HSP90 chaperone/DNA topoisomerase II/histidine kinase"/>
    <property type="match status" value="1"/>
</dbReference>
<keyword evidence="18" id="KW-1133">Transmembrane helix</keyword>
<dbReference type="PANTHER" id="PTHR24421">
    <property type="entry name" value="NITRATE/NITRITE SENSOR PROTEIN NARX-RELATED"/>
    <property type="match status" value="1"/>
</dbReference>
<evidence type="ECO:0000256" key="3">
    <source>
        <dbReference type="ARBA" id="ARBA00004496"/>
    </source>
</evidence>
<feature type="coiled-coil region" evidence="16">
    <location>
        <begin position="209"/>
        <end position="236"/>
    </location>
</feature>
<evidence type="ECO:0000256" key="16">
    <source>
        <dbReference type="SAM" id="Coils"/>
    </source>
</evidence>
<evidence type="ECO:0000256" key="14">
    <source>
        <dbReference type="ARBA" id="ARBA00024827"/>
    </source>
</evidence>